<dbReference type="AlphaFoldDB" id="A0A1G5K1M6"/>
<feature type="transmembrane region" description="Helical" evidence="2">
    <location>
        <begin position="173"/>
        <end position="193"/>
    </location>
</feature>
<evidence type="ECO:0000313" key="4">
    <source>
        <dbReference type="EMBL" id="SCY94121.1"/>
    </source>
</evidence>
<dbReference type="EMBL" id="FMVT01000019">
    <property type="protein sequence ID" value="SCY94121.1"/>
    <property type="molecule type" value="Genomic_DNA"/>
</dbReference>
<dbReference type="GO" id="GO:0007165">
    <property type="term" value="P:signal transduction"/>
    <property type="evidence" value="ECO:0007669"/>
    <property type="project" value="InterPro"/>
</dbReference>
<proteinExistence type="predicted"/>
<evidence type="ECO:0000256" key="2">
    <source>
        <dbReference type="SAM" id="Phobius"/>
    </source>
</evidence>
<protein>
    <submittedName>
        <fullName evidence="4">TIR domain-containing protein</fullName>
    </submittedName>
</protein>
<accession>A0A1G5K1M6</accession>
<reference evidence="4 5" key="1">
    <citation type="submission" date="2016-10" db="EMBL/GenBank/DDBJ databases">
        <authorList>
            <person name="de Groot N.N."/>
        </authorList>
    </citation>
    <scope>NUCLEOTIDE SEQUENCE [LARGE SCALE GENOMIC DNA]</scope>
    <source>
        <strain evidence="4 5">CGMCC 1.8925</strain>
    </source>
</reference>
<dbReference type="Pfam" id="PF13676">
    <property type="entry name" value="TIR_2"/>
    <property type="match status" value="1"/>
</dbReference>
<organism evidence="4 5">
    <name type="scientific">Paracoccus tibetensis</name>
    <dbReference type="NCBI Taxonomy" id="336292"/>
    <lineage>
        <taxon>Bacteria</taxon>
        <taxon>Pseudomonadati</taxon>
        <taxon>Pseudomonadota</taxon>
        <taxon>Alphaproteobacteria</taxon>
        <taxon>Rhodobacterales</taxon>
        <taxon>Paracoccaceae</taxon>
        <taxon>Paracoccus</taxon>
    </lineage>
</organism>
<keyword evidence="2" id="KW-0472">Membrane</keyword>
<dbReference type="InterPro" id="IPR000157">
    <property type="entry name" value="TIR_dom"/>
</dbReference>
<keyword evidence="5" id="KW-1185">Reference proteome</keyword>
<dbReference type="Proteomes" id="UP000199502">
    <property type="component" value="Unassembled WGS sequence"/>
</dbReference>
<evidence type="ECO:0000313" key="5">
    <source>
        <dbReference type="Proteomes" id="UP000199502"/>
    </source>
</evidence>
<dbReference type="InterPro" id="IPR035897">
    <property type="entry name" value="Toll_tir_struct_dom_sf"/>
</dbReference>
<feature type="region of interest" description="Disordered" evidence="1">
    <location>
        <begin position="1"/>
        <end position="26"/>
    </location>
</feature>
<keyword evidence="2" id="KW-0812">Transmembrane</keyword>
<keyword evidence="2" id="KW-1133">Transmembrane helix</keyword>
<feature type="domain" description="TIR" evidence="3">
    <location>
        <begin position="32"/>
        <end position="94"/>
    </location>
</feature>
<sequence>MHSELEKFRTPAPLIGRETPSGRLGQKLGPIFRDRSDLAASGDLGRAIHEELSAARFLIVLCTPAAAASRWVNAEIEAFHQLGRSDTILPILARGLPRRFDPVSCPEGAFPPALLAVRAEEPFAPDMRAVEDGGDGLEMARLKVIAAITRIPLAELTQRHVAAERVRRRRATAVAAAMVVLALGTSVAGTVAWRQSERANARLIEAIETAARQVETAAQFRDRFGVSTTILAELYEGATRDFGSLVTEAAEAPRLRLAQLRLNLELAAFARRAEGGAKGSSKYLVEAQALLEMLRAPPPLSVRVGLVDGVGADELAVGMSSYLKAISLERLRLGDAVGAVAAAEGANAIAGLPSTAQLSALCHLSEIRYRTDDLEGAELDKRACVDSARTRSETTRNPFYMKTLVAELADYAKVLRALLRYTESFEAQAEAAKHAAALESRAGSDLSAAAIIHHAHLLYGDALTAAGRLDDAQRSFQAALSIAIRGSSGNPTRTDWKRNHALALERLASASLQSLCTLGAAERSLQFATAQQQIAESISLIETLLYVDPLNSVWLRDLAAGLQVQAELLSSGSAAAGQWPTTAEAALDAAKEAVATREALWKASSGEVHLQNLAAAQATLALISARSGAAATETYFDKAREAYDTLLATKNRDLWQAERLMLAAYHAKFLAETARSDEALAVLANAKAEAEALAKRHPDAPVFTDLVVRLPTMLAPPHLGEPPC</sequence>
<evidence type="ECO:0000259" key="3">
    <source>
        <dbReference type="Pfam" id="PF13676"/>
    </source>
</evidence>
<dbReference type="Gene3D" id="3.40.50.10140">
    <property type="entry name" value="Toll/interleukin-1 receptor homology (TIR) domain"/>
    <property type="match status" value="1"/>
</dbReference>
<evidence type="ECO:0000256" key="1">
    <source>
        <dbReference type="SAM" id="MobiDB-lite"/>
    </source>
</evidence>
<dbReference type="SUPFAM" id="SSF52200">
    <property type="entry name" value="Toll/Interleukin receptor TIR domain"/>
    <property type="match status" value="1"/>
</dbReference>
<dbReference type="STRING" id="336292.SAMN05660710_03602"/>
<gene>
    <name evidence="4" type="ORF">SAMN05660710_03602</name>
</gene>
<name>A0A1G5K1M6_9RHOB</name>